<dbReference type="Proteomes" id="UP000063434">
    <property type="component" value="Unassembled WGS sequence"/>
</dbReference>
<evidence type="ECO:0000313" key="2">
    <source>
        <dbReference type="EMBL" id="KWV68387.1"/>
    </source>
</evidence>
<evidence type="ECO:0000256" key="1">
    <source>
        <dbReference type="SAM" id="Phobius"/>
    </source>
</evidence>
<dbReference type="EMBL" id="LCYC01000087">
    <property type="protein sequence ID" value="KWV68387.1"/>
    <property type="molecule type" value="Genomic_DNA"/>
</dbReference>
<keyword evidence="1" id="KW-0472">Membrane</keyword>
<dbReference type="AlphaFoldDB" id="A0A109KFQ1"/>
<keyword evidence="1" id="KW-0812">Transmembrane</keyword>
<comment type="caution">
    <text evidence="2">The sequence shown here is derived from an EMBL/GenBank/DDBJ whole genome shotgun (WGS) entry which is preliminary data.</text>
</comment>
<name>A0A109KFQ1_PSEFL</name>
<reference evidence="2 3" key="1">
    <citation type="submission" date="2015-05" db="EMBL/GenBank/DDBJ databases">
        <title>A genomic and transcriptomic approach to investigate the blue pigment phenotype in Pseudomonas fluorescens.</title>
        <authorList>
            <person name="Andreani N.A."/>
            <person name="Cardazzo B."/>
        </authorList>
    </citation>
    <scope>NUCLEOTIDE SEQUENCE [LARGE SCALE GENOMIC DNA]</scope>
    <source>
        <strain evidence="2 3">Ps_40</strain>
    </source>
</reference>
<feature type="transmembrane region" description="Helical" evidence="1">
    <location>
        <begin position="63"/>
        <end position="91"/>
    </location>
</feature>
<sequence>MLAVVAVFGDKLLAFAASFADEVAKGVVVVMAVALDHQAVGRDDVRAGAVLHQQVARRVVAEAFLHVLGVAGAGQAGEGVVVVAVFAFAGVEQAGEVAGFVVVVLALVEVVLLLGDRVGV</sequence>
<feature type="transmembrane region" description="Helical" evidence="1">
    <location>
        <begin position="97"/>
        <end position="115"/>
    </location>
</feature>
<organism evidence="2 3">
    <name type="scientific">Pseudomonas fluorescens</name>
    <dbReference type="NCBI Taxonomy" id="294"/>
    <lineage>
        <taxon>Bacteria</taxon>
        <taxon>Pseudomonadati</taxon>
        <taxon>Pseudomonadota</taxon>
        <taxon>Gammaproteobacteria</taxon>
        <taxon>Pseudomonadales</taxon>
        <taxon>Pseudomonadaceae</taxon>
        <taxon>Pseudomonas</taxon>
    </lineage>
</organism>
<accession>A0A109KFQ1</accession>
<protein>
    <submittedName>
        <fullName evidence="2">Uncharacterized protein</fullName>
    </submittedName>
</protein>
<gene>
    <name evidence="2" type="ORF">PFL603g_06470</name>
</gene>
<keyword evidence="1" id="KW-1133">Transmembrane helix</keyword>
<proteinExistence type="predicted"/>
<evidence type="ECO:0000313" key="3">
    <source>
        <dbReference type="Proteomes" id="UP000063434"/>
    </source>
</evidence>